<keyword evidence="2" id="KW-1185">Reference proteome</keyword>
<organism evidence="1 2">
    <name type="scientific">Undibacterium arcticum</name>
    <dbReference type="NCBI Taxonomy" id="1762892"/>
    <lineage>
        <taxon>Bacteria</taxon>
        <taxon>Pseudomonadati</taxon>
        <taxon>Pseudomonadota</taxon>
        <taxon>Betaproteobacteria</taxon>
        <taxon>Burkholderiales</taxon>
        <taxon>Oxalobacteraceae</taxon>
        <taxon>Undibacterium</taxon>
    </lineage>
</organism>
<evidence type="ECO:0000313" key="1">
    <source>
        <dbReference type="EMBL" id="MFC3110047.1"/>
    </source>
</evidence>
<evidence type="ECO:0000313" key="2">
    <source>
        <dbReference type="Proteomes" id="UP001595530"/>
    </source>
</evidence>
<dbReference type="EMBL" id="JBHRTP010000066">
    <property type="protein sequence ID" value="MFC3110047.1"/>
    <property type="molecule type" value="Genomic_DNA"/>
</dbReference>
<reference evidence="2" key="1">
    <citation type="journal article" date="2019" name="Int. J. Syst. Evol. Microbiol.">
        <title>The Global Catalogue of Microorganisms (GCM) 10K type strain sequencing project: providing services to taxonomists for standard genome sequencing and annotation.</title>
        <authorList>
            <consortium name="The Broad Institute Genomics Platform"/>
            <consortium name="The Broad Institute Genome Sequencing Center for Infectious Disease"/>
            <person name="Wu L."/>
            <person name="Ma J."/>
        </authorList>
    </citation>
    <scope>NUCLEOTIDE SEQUENCE [LARGE SCALE GENOMIC DNA]</scope>
    <source>
        <strain evidence="2">KCTC 42986</strain>
    </source>
</reference>
<dbReference type="Gene3D" id="3.40.630.30">
    <property type="match status" value="1"/>
</dbReference>
<name>A0ABV7F536_9BURK</name>
<sequence>MNQQHAAAVNLSPWIVTSAPRARVPQQPVMAEERLPFTVRLVRNEDDLCKAVHIRHSAYARHVPTFAETLKSPETSDAENGVVVLLAESKLDGSPLGTMRIQTNHYKPLSVEQSVDLPSWLKEQSLAEATRLGVTEDKIGRVVKTVLFKAFFLYCHQTGIESMVATGRSPLDRQYERLLFEDVYPDLGFIPLRHVGNLPHRIMSLAVSAVEPRWAATKHPLFNFFFRTLHADIDVGVHTLIDTAYKPTESAMDSVMRM</sequence>
<dbReference type="SUPFAM" id="SSF55729">
    <property type="entry name" value="Acyl-CoA N-acyltransferases (Nat)"/>
    <property type="match status" value="1"/>
</dbReference>
<protein>
    <recommendedName>
        <fullName evidence="3">Long-chain N-acyl amino acid synthase</fullName>
    </recommendedName>
</protein>
<dbReference type="RefSeq" id="WP_390322491.1">
    <property type="nucleotide sequence ID" value="NZ_JBHRTP010000066.1"/>
</dbReference>
<dbReference type="Proteomes" id="UP001595530">
    <property type="component" value="Unassembled WGS sequence"/>
</dbReference>
<proteinExistence type="predicted"/>
<comment type="caution">
    <text evidence="1">The sequence shown here is derived from an EMBL/GenBank/DDBJ whole genome shotgun (WGS) entry which is preliminary data.</text>
</comment>
<dbReference type="InterPro" id="IPR016181">
    <property type="entry name" value="Acyl_CoA_acyltransferase"/>
</dbReference>
<evidence type="ECO:0008006" key="3">
    <source>
        <dbReference type="Google" id="ProtNLM"/>
    </source>
</evidence>
<accession>A0ABV7F536</accession>
<gene>
    <name evidence="1" type="ORF">ACFOFO_19115</name>
</gene>